<gene>
    <name evidence="1" type="ORF">Q0590_25375</name>
</gene>
<evidence type="ECO:0000313" key="2">
    <source>
        <dbReference type="Proteomes" id="UP001168528"/>
    </source>
</evidence>
<dbReference type="EMBL" id="JAUKPO010000020">
    <property type="protein sequence ID" value="MDO1449634.1"/>
    <property type="molecule type" value="Genomic_DNA"/>
</dbReference>
<reference evidence="1" key="1">
    <citation type="submission" date="2023-07" db="EMBL/GenBank/DDBJ databases">
        <title>The genome sequence of Rhodocytophaga aerolata KACC 12507.</title>
        <authorList>
            <person name="Zhang X."/>
        </authorList>
    </citation>
    <scope>NUCLEOTIDE SEQUENCE</scope>
    <source>
        <strain evidence="1">KACC 12507</strain>
    </source>
</reference>
<comment type="caution">
    <text evidence="1">The sequence shown here is derived from an EMBL/GenBank/DDBJ whole genome shotgun (WGS) entry which is preliminary data.</text>
</comment>
<name>A0ABT8RE63_9BACT</name>
<evidence type="ECO:0000313" key="1">
    <source>
        <dbReference type="EMBL" id="MDO1449634.1"/>
    </source>
</evidence>
<keyword evidence="2" id="KW-1185">Reference proteome</keyword>
<sequence>MNNSQPERQLEEELLNRLMTFRPENEDIFEMFSEVKASEVEDIETEQENLSILKDTMLQVLEQCAKFPHFNDLVDRIKE</sequence>
<accession>A0ABT8RE63</accession>
<dbReference type="RefSeq" id="WP_302040438.1">
    <property type="nucleotide sequence ID" value="NZ_JAUKPO010000020.1"/>
</dbReference>
<dbReference type="Proteomes" id="UP001168528">
    <property type="component" value="Unassembled WGS sequence"/>
</dbReference>
<proteinExistence type="predicted"/>
<protein>
    <submittedName>
        <fullName evidence="1">Uncharacterized protein</fullName>
    </submittedName>
</protein>
<organism evidence="1 2">
    <name type="scientific">Rhodocytophaga aerolata</name>
    <dbReference type="NCBI Taxonomy" id="455078"/>
    <lineage>
        <taxon>Bacteria</taxon>
        <taxon>Pseudomonadati</taxon>
        <taxon>Bacteroidota</taxon>
        <taxon>Cytophagia</taxon>
        <taxon>Cytophagales</taxon>
        <taxon>Rhodocytophagaceae</taxon>
        <taxon>Rhodocytophaga</taxon>
    </lineage>
</organism>